<dbReference type="RefSeq" id="XP_060451158.1">
    <property type="nucleotide sequence ID" value="XM_060594853.1"/>
</dbReference>
<gene>
    <name evidence="3" type="ORF">BDP81DRAFT_478380</name>
</gene>
<sequence>MHVQSPPRNAYHISFRSSSNSRDYNTTLETKETSRRARHSAEEQFGNKLYHLLPLSKDEIRVIKLQPATSLLAPIFADLAVLHLGDGNSQYDALSYRWGDGIDPVGILTAEKDPVTITINERCMSVTQSLETALRYLRHDEEERVIRADSLCINQEDLEEKSIQIQKMDEIYSGASCVRIWLGEAGDSTESAMALLNGCEALQDETTTTQRIIQDEEGVRGLTELLLRPYWSRIWMFQEILLAKRAAVHCGIFVADWWTIKTLDTLTSNPSIWNPPDPRKRSIAELRKSFFNIAHLNVPLSQIGNIENLLFPTSRLQASNDHDKLYALIGLCNIGDYLTVDYRSSTRDTYADFTRCYTQRTGDLSLLYGAGLCQSSKDQAISLPSWVPDFRGKDGRHSLFLAAGFSRAFDASAGKSHPRAKQSGCWGPEPPVRGLLVESLLAGEILLTRPLDVSESGRKELYHTFGLGRANNSTSDKSLIQALAEVLIMDSDAKSCHRFSRQQERHVNVSLFRTLGLIRDAEKLCKGNFMEAGRDYDVVAFVEWAGLAQVDRVNDIYSRLWTSEPKRLDHYRNMFIRELKRRRSTSSRLFSTNSGYIGRASAEVAEGDMVAILSGSRLPFVLRKTQDHSSFQIVSPCYVSGMMFGELAGGSGAGLGHVHGFENIILV</sequence>
<protein>
    <submittedName>
        <fullName evidence="3">Ankyrin and HET domain-containing protein</fullName>
    </submittedName>
</protein>
<evidence type="ECO:0000313" key="4">
    <source>
        <dbReference type="Proteomes" id="UP001243989"/>
    </source>
</evidence>
<evidence type="ECO:0000259" key="2">
    <source>
        <dbReference type="Pfam" id="PF06985"/>
    </source>
</evidence>
<accession>A0AAJ0EN02</accession>
<dbReference type="InterPro" id="IPR010730">
    <property type="entry name" value="HET"/>
</dbReference>
<evidence type="ECO:0000256" key="1">
    <source>
        <dbReference type="SAM" id="MobiDB-lite"/>
    </source>
</evidence>
<comment type="caution">
    <text evidence="3">The sequence shown here is derived from an EMBL/GenBank/DDBJ whole genome shotgun (WGS) entry which is preliminary data.</text>
</comment>
<name>A0AAJ0EN02_9PEZI</name>
<feature type="compositionally biased region" description="Polar residues" evidence="1">
    <location>
        <begin position="15"/>
        <end position="28"/>
    </location>
</feature>
<dbReference type="PANTHER" id="PTHR24148:SF73">
    <property type="entry name" value="HET DOMAIN PROTEIN (AFU_ORTHOLOGUE AFUA_8G01020)"/>
    <property type="match status" value="1"/>
</dbReference>
<dbReference type="PANTHER" id="PTHR24148">
    <property type="entry name" value="ANKYRIN REPEAT DOMAIN-CONTAINING PROTEIN 39 HOMOLOG-RELATED"/>
    <property type="match status" value="1"/>
</dbReference>
<dbReference type="Pfam" id="PF06985">
    <property type="entry name" value="HET"/>
    <property type="match status" value="1"/>
</dbReference>
<dbReference type="AlphaFoldDB" id="A0AAJ0EN02"/>
<feature type="region of interest" description="Disordered" evidence="1">
    <location>
        <begin position="1"/>
        <end position="38"/>
    </location>
</feature>
<dbReference type="GeneID" id="85479715"/>
<proteinExistence type="predicted"/>
<dbReference type="Pfam" id="PF26639">
    <property type="entry name" value="Het-6_barrel"/>
    <property type="match status" value="1"/>
</dbReference>
<dbReference type="InterPro" id="IPR052895">
    <property type="entry name" value="HetReg/Transcr_Mod"/>
</dbReference>
<evidence type="ECO:0000313" key="3">
    <source>
        <dbReference type="EMBL" id="KAK1655114.1"/>
    </source>
</evidence>
<keyword evidence="4" id="KW-1185">Reference proteome</keyword>
<reference evidence="3" key="1">
    <citation type="submission" date="2021-06" db="EMBL/GenBank/DDBJ databases">
        <title>Comparative genomics, transcriptomics and evolutionary studies reveal genomic signatures of adaptation to plant cell wall in hemibiotrophic fungi.</title>
        <authorList>
            <consortium name="DOE Joint Genome Institute"/>
            <person name="Baroncelli R."/>
            <person name="Diaz J.F."/>
            <person name="Benocci T."/>
            <person name="Peng M."/>
            <person name="Battaglia E."/>
            <person name="Haridas S."/>
            <person name="Andreopoulos W."/>
            <person name="Labutti K."/>
            <person name="Pangilinan J."/>
            <person name="Floch G.L."/>
            <person name="Makela M.R."/>
            <person name="Henrissat B."/>
            <person name="Grigoriev I.V."/>
            <person name="Crouch J.A."/>
            <person name="De Vries R.P."/>
            <person name="Sukno S.A."/>
            <person name="Thon M.R."/>
        </authorList>
    </citation>
    <scope>NUCLEOTIDE SEQUENCE</scope>
    <source>
        <strain evidence="3">CBS 102054</strain>
    </source>
</reference>
<feature type="compositionally biased region" description="Basic and acidic residues" evidence="1">
    <location>
        <begin position="29"/>
        <end position="38"/>
    </location>
</feature>
<dbReference type="EMBL" id="JAHMHQ010000002">
    <property type="protein sequence ID" value="KAK1655114.1"/>
    <property type="molecule type" value="Genomic_DNA"/>
</dbReference>
<dbReference type="Proteomes" id="UP001243989">
    <property type="component" value="Unassembled WGS sequence"/>
</dbReference>
<feature type="domain" description="Heterokaryon incompatibility" evidence="2">
    <location>
        <begin position="91"/>
        <end position="239"/>
    </location>
</feature>
<organism evidence="3 4">
    <name type="scientific">Colletotrichum phormii</name>
    <dbReference type="NCBI Taxonomy" id="359342"/>
    <lineage>
        <taxon>Eukaryota</taxon>
        <taxon>Fungi</taxon>
        <taxon>Dikarya</taxon>
        <taxon>Ascomycota</taxon>
        <taxon>Pezizomycotina</taxon>
        <taxon>Sordariomycetes</taxon>
        <taxon>Hypocreomycetidae</taxon>
        <taxon>Glomerellales</taxon>
        <taxon>Glomerellaceae</taxon>
        <taxon>Colletotrichum</taxon>
        <taxon>Colletotrichum acutatum species complex</taxon>
    </lineage>
</organism>